<accession>A0A066VVP3</accession>
<dbReference type="PROSITE" id="PS50102">
    <property type="entry name" value="RRM"/>
    <property type="match status" value="2"/>
</dbReference>
<dbReference type="GO" id="GO:0003729">
    <property type="term" value="F:mRNA binding"/>
    <property type="evidence" value="ECO:0007669"/>
    <property type="project" value="TreeGrafter"/>
</dbReference>
<evidence type="ECO:0000313" key="6">
    <source>
        <dbReference type="Proteomes" id="UP000027361"/>
    </source>
</evidence>
<dbReference type="Pfam" id="PF00076">
    <property type="entry name" value="RRM_1"/>
    <property type="match status" value="2"/>
</dbReference>
<feature type="region of interest" description="Disordered" evidence="3">
    <location>
        <begin position="1218"/>
        <end position="1240"/>
    </location>
</feature>
<dbReference type="InterPro" id="IPR035979">
    <property type="entry name" value="RBD_domain_sf"/>
</dbReference>
<dbReference type="InterPro" id="IPR050374">
    <property type="entry name" value="RRT5_SRSF_SR"/>
</dbReference>
<feature type="compositionally biased region" description="Low complexity" evidence="3">
    <location>
        <begin position="110"/>
        <end position="123"/>
    </location>
</feature>
<organism evidence="5 6">
    <name type="scientific">Tilletiaria anomala (strain ATCC 24038 / CBS 436.72 / UBC 951)</name>
    <dbReference type="NCBI Taxonomy" id="1037660"/>
    <lineage>
        <taxon>Eukaryota</taxon>
        <taxon>Fungi</taxon>
        <taxon>Dikarya</taxon>
        <taxon>Basidiomycota</taxon>
        <taxon>Ustilaginomycotina</taxon>
        <taxon>Exobasidiomycetes</taxon>
        <taxon>Georgefischeriales</taxon>
        <taxon>Tilletiariaceae</taxon>
        <taxon>Tilletiaria</taxon>
    </lineage>
</organism>
<proteinExistence type="predicted"/>
<dbReference type="InterPro" id="IPR012677">
    <property type="entry name" value="Nucleotide-bd_a/b_plait_sf"/>
</dbReference>
<evidence type="ECO:0000256" key="2">
    <source>
        <dbReference type="PROSITE-ProRule" id="PRU00176"/>
    </source>
</evidence>
<feature type="compositionally biased region" description="Basic and acidic residues" evidence="3">
    <location>
        <begin position="974"/>
        <end position="989"/>
    </location>
</feature>
<feature type="region of interest" description="Disordered" evidence="3">
    <location>
        <begin position="1"/>
        <end position="94"/>
    </location>
</feature>
<dbReference type="SMART" id="SM00360">
    <property type="entry name" value="RRM"/>
    <property type="match status" value="2"/>
</dbReference>
<dbReference type="SUPFAM" id="SSF54928">
    <property type="entry name" value="RNA-binding domain, RBD"/>
    <property type="match status" value="2"/>
</dbReference>
<dbReference type="PANTHER" id="PTHR23003">
    <property type="entry name" value="RNA RECOGNITION MOTIF RRM DOMAIN CONTAINING PROTEIN"/>
    <property type="match status" value="1"/>
</dbReference>
<feature type="compositionally biased region" description="Gly residues" evidence="3">
    <location>
        <begin position="1230"/>
        <end position="1240"/>
    </location>
</feature>
<feature type="compositionally biased region" description="Polar residues" evidence="3">
    <location>
        <begin position="23"/>
        <end position="32"/>
    </location>
</feature>
<dbReference type="InParanoid" id="A0A066VVP3"/>
<dbReference type="AlphaFoldDB" id="A0A066VVP3"/>
<feature type="region of interest" description="Disordered" evidence="3">
    <location>
        <begin position="110"/>
        <end position="162"/>
    </location>
</feature>
<feature type="compositionally biased region" description="Pro residues" evidence="3">
    <location>
        <begin position="951"/>
        <end position="967"/>
    </location>
</feature>
<reference evidence="5 6" key="1">
    <citation type="submission" date="2014-05" db="EMBL/GenBank/DDBJ databases">
        <title>Draft genome sequence of a rare smut relative, Tilletiaria anomala UBC 951.</title>
        <authorList>
            <consortium name="DOE Joint Genome Institute"/>
            <person name="Toome M."/>
            <person name="Kuo A."/>
            <person name="Henrissat B."/>
            <person name="Lipzen A."/>
            <person name="Tritt A."/>
            <person name="Yoshinaga Y."/>
            <person name="Zane M."/>
            <person name="Barry K."/>
            <person name="Grigoriev I.V."/>
            <person name="Spatafora J.W."/>
            <person name="Aimea M.C."/>
        </authorList>
    </citation>
    <scope>NUCLEOTIDE SEQUENCE [LARGE SCALE GENOMIC DNA]</scope>
    <source>
        <strain evidence="5 6">UBC 951</strain>
    </source>
</reference>
<keyword evidence="6" id="KW-1185">Reference proteome</keyword>
<dbReference type="Proteomes" id="UP000027361">
    <property type="component" value="Unassembled WGS sequence"/>
</dbReference>
<feature type="domain" description="RRM" evidence="4">
    <location>
        <begin position="545"/>
        <end position="622"/>
    </location>
</feature>
<sequence length="1240" mass="125184">MEAAAEKDQPGLSSASGDAVPTLSGNAASSTGAADPITGHRTTLSTNSSNSTNFAIAPAQTPRTTSSGSGLDGRESAGGVASPRGSSGGSGSGAGVGVASLGSAGSLPHPSLLVSSGSQYSSGDRGTRMLGPHAHSSPFGAPFSNAPSPLPHPSTLQANYGSAGSSNPALFGRAASIALPSVYGLSSFATSPGGASLVPSNAAAMLSGNRASFSGVPSANEAAVAAAYLLATSTPSRCATSADPLCGRRGGFEGAGVPVSSATSGPLSASDPRTQLFVGNLPYRVRWQDLKDLFRRSGTVLRADVALTPDNRSKGHGTVLLATEEDARRAVEMFNGFTWQGRVLEVRIDRSGTLLGGVYAAGPGGNAATGQFLGLPHEVVTSRPCGVASVGEDNASLLAAQQPGYSFSSSTFQQQQRSLGGDLLSTASSSMQHLQRSTSGTPLPHHQASGGSSAAGMSPALIPFFAASASGASPDHQGGVHGVLPYSDVHILGVAGTRGGGGSPYLANALPAGNGSMDGASTATSSAAAAGGQGGLHQPTSYYGRVLFVGNLPFQCQWQDLKDLFRAAGDIQRADVAVGPEGRSRGFGTVLFATAEDAQNAVRIYHGYEYNGRTLKVHFDRFAQNVVPPPGSLPATPSQYTGAFSAAQASSNVAAPTVAGIALPNAAAAGGASPYMMMRLGQHSQQPHQHVHPQYQQYPSQQSYLRQGYTAQQQYMDTIARNNLLLSAAASQGSSHAYNAYNGPSWGQLPGGSSGENALSGPAEVPASFNGAAYDGDLLRSSAIGTGSNESVSAGASASASVVSSTGAGEVRQASHPAHPGRIDLPPLGFHPSASFSAFSPGVTMTMLGIPMTPGMPGFTFENIPQTPPTRFGAPLPLLSPGVGAFSPPVGGVAHLIPGGPVTPGGQPLKPYMNPAPGAPVHMQHSHAHQHQHPGTPSAHLAFYMPTPHGEMPPTPHWSRPPPPPPHQQQLQRQRQEQQSKEKEQEQQEQKQQLQVQDKEQVAQADGEEQDVAADAPGAVDWGNAGATPAGGDGSVLVTDSSTAGSVTEAAAAASQPAYEGYPFPVVPLSAGIHKDATPSALAQRRTSTNSLTVSVMIDGLTQRSDALPGKSSTSEGNGGSGSTGANALLGSKGLGRLAGIHASNSADERRSLLSSDILLGGSGSVEGVAPPSPATTKELTKKIAQMSVMGVALAKMDGSAAAAGLIPRRSINGAGGAALHVQRNDRGSDGGGAGGCDSA</sequence>
<dbReference type="FunFam" id="3.30.70.330:FF:000145">
    <property type="entry name" value="Putative RNP domain-containing protein"/>
    <property type="match status" value="2"/>
</dbReference>
<evidence type="ECO:0000256" key="3">
    <source>
        <dbReference type="SAM" id="MobiDB-lite"/>
    </source>
</evidence>
<protein>
    <recommendedName>
        <fullName evidence="4">RRM domain-containing protein</fullName>
    </recommendedName>
</protein>
<dbReference type="GO" id="GO:0005634">
    <property type="term" value="C:nucleus"/>
    <property type="evidence" value="ECO:0007669"/>
    <property type="project" value="TreeGrafter"/>
</dbReference>
<gene>
    <name evidence="5" type="ORF">K437DRAFT_237507</name>
</gene>
<feature type="region of interest" description="Disordered" evidence="3">
    <location>
        <begin position="905"/>
        <end position="1040"/>
    </location>
</feature>
<dbReference type="GO" id="GO:0005737">
    <property type="term" value="C:cytoplasm"/>
    <property type="evidence" value="ECO:0007669"/>
    <property type="project" value="TreeGrafter"/>
</dbReference>
<dbReference type="STRING" id="1037660.A0A066VVP3"/>
<name>A0A066VVP3_TILAU</name>
<evidence type="ECO:0000256" key="1">
    <source>
        <dbReference type="ARBA" id="ARBA00022884"/>
    </source>
</evidence>
<dbReference type="OrthoDB" id="1049195at2759"/>
<feature type="domain" description="RRM" evidence="4">
    <location>
        <begin position="274"/>
        <end position="351"/>
    </location>
</feature>
<evidence type="ECO:0000313" key="5">
    <source>
        <dbReference type="EMBL" id="KDN42849.1"/>
    </source>
</evidence>
<dbReference type="InterPro" id="IPR000504">
    <property type="entry name" value="RRM_dom"/>
</dbReference>
<dbReference type="HOGENOM" id="CLU_266797_0_0_1"/>
<dbReference type="PANTHER" id="PTHR23003:SF64">
    <property type="entry name" value="RRM DOMAIN-CONTAINING PROTEIN"/>
    <property type="match status" value="1"/>
</dbReference>
<evidence type="ECO:0000259" key="4">
    <source>
        <dbReference type="PROSITE" id="PS50102"/>
    </source>
</evidence>
<feature type="region of interest" description="Disordered" evidence="3">
    <location>
        <begin position="1103"/>
        <end position="1127"/>
    </location>
</feature>
<dbReference type="GO" id="GO:1990904">
    <property type="term" value="C:ribonucleoprotein complex"/>
    <property type="evidence" value="ECO:0007669"/>
    <property type="project" value="TreeGrafter"/>
</dbReference>
<feature type="region of interest" description="Disordered" evidence="3">
    <location>
        <begin position="427"/>
        <end position="454"/>
    </location>
</feature>
<keyword evidence="1 2" id="KW-0694">RNA-binding</keyword>
<comment type="caution">
    <text evidence="5">The sequence shown here is derived from an EMBL/GenBank/DDBJ whole genome shotgun (WGS) entry which is preliminary data.</text>
</comment>
<feature type="compositionally biased region" description="Low complexity" evidence="3">
    <location>
        <begin position="42"/>
        <end position="53"/>
    </location>
</feature>
<dbReference type="EMBL" id="JMSN01000066">
    <property type="protein sequence ID" value="KDN42849.1"/>
    <property type="molecule type" value="Genomic_DNA"/>
</dbReference>
<feature type="compositionally biased region" description="Polar residues" evidence="3">
    <location>
        <begin position="427"/>
        <end position="441"/>
    </location>
</feature>
<dbReference type="GeneID" id="25262958"/>
<dbReference type="RefSeq" id="XP_013242183.1">
    <property type="nucleotide sequence ID" value="XM_013386729.1"/>
</dbReference>
<dbReference type="Gene3D" id="3.30.70.330">
    <property type="match status" value="2"/>
</dbReference>